<protein>
    <submittedName>
        <fullName evidence="2">Uncharacterized protein</fullName>
    </submittedName>
</protein>
<accession>A0AAD5S240</accession>
<sequence length="70" mass="7599">MRVKAEAGDNTPPDEPAAGSTSTQGISRQLQTAQRLQQVAPGTVWACDESILALMRNHTTSERGRKHVIK</sequence>
<dbReference type="Proteomes" id="UP001212841">
    <property type="component" value="Unassembled WGS sequence"/>
</dbReference>
<proteinExistence type="predicted"/>
<dbReference type="AlphaFoldDB" id="A0AAD5S240"/>
<reference evidence="2" key="1">
    <citation type="submission" date="2020-05" db="EMBL/GenBank/DDBJ databases">
        <title>Phylogenomic resolution of chytrid fungi.</title>
        <authorList>
            <person name="Stajich J.E."/>
            <person name="Amses K."/>
            <person name="Simmons R."/>
            <person name="Seto K."/>
            <person name="Myers J."/>
            <person name="Bonds A."/>
            <person name="Quandt C.A."/>
            <person name="Barry K."/>
            <person name="Liu P."/>
            <person name="Grigoriev I."/>
            <person name="Longcore J.E."/>
            <person name="James T.Y."/>
        </authorList>
    </citation>
    <scope>NUCLEOTIDE SEQUENCE</scope>
    <source>
        <strain evidence="2">JEL0318</strain>
    </source>
</reference>
<feature type="compositionally biased region" description="Polar residues" evidence="1">
    <location>
        <begin position="19"/>
        <end position="34"/>
    </location>
</feature>
<gene>
    <name evidence="2" type="ORF">HK097_004934</name>
</gene>
<name>A0AAD5S240_9FUNG</name>
<dbReference type="EMBL" id="JADGJD010002323">
    <property type="protein sequence ID" value="KAJ3033229.1"/>
    <property type="molecule type" value="Genomic_DNA"/>
</dbReference>
<organism evidence="2 3">
    <name type="scientific">Rhizophlyctis rosea</name>
    <dbReference type="NCBI Taxonomy" id="64517"/>
    <lineage>
        <taxon>Eukaryota</taxon>
        <taxon>Fungi</taxon>
        <taxon>Fungi incertae sedis</taxon>
        <taxon>Chytridiomycota</taxon>
        <taxon>Chytridiomycota incertae sedis</taxon>
        <taxon>Chytridiomycetes</taxon>
        <taxon>Rhizophlyctidales</taxon>
        <taxon>Rhizophlyctidaceae</taxon>
        <taxon>Rhizophlyctis</taxon>
    </lineage>
</organism>
<comment type="caution">
    <text evidence="2">The sequence shown here is derived from an EMBL/GenBank/DDBJ whole genome shotgun (WGS) entry which is preliminary data.</text>
</comment>
<evidence type="ECO:0000313" key="3">
    <source>
        <dbReference type="Proteomes" id="UP001212841"/>
    </source>
</evidence>
<evidence type="ECO:0000256" key="1">
    <source>
        <dbReference type="SAM" id="MobiDB-lite"/>
    </source>
</evidence>
<feature type="region of interest" description="Disordered" evidence="1">
    <location>
        <begin position="1"/>
        <end position="34"/>
    </location>
</feature>
<evidence type="ECO:0000313" key="2">
    <source>
        <dbReference type="EMBL" id="KAJ3033229.1"/>
    </source>
</evidence>
<keyword evidence="3" id="KW-1185">Reference proteome</keyword>